<organism evidence="2 3">
    <name type="scientific">Rhynchophorus ferrugineus</name>
    <name type="common">Red palm weevil</name>
    <name type="synonym">Curculio ferrugineus</name>
    <dbReference type="NCBI Taxonomy" id="354439"/>
    <lineage>
        <taxon>Eukaryota</taxon>
        <taxon>Metazoa</taxon>
        <taxon>Ecdysozoa</taxon>
        <taxon>Arthropoda</taxon>
        <taxon>Hexapoda</taxon>
        <taxon>Insecta</taxon>
        <taxon>Pterygota</taxon>
        <taxon>Neoptera</taxon>
        <taxon>Endopterygota</taxon>
        <taxon>Coleoptera</taxon>
        <taxon>Polyphaga</taxon>
        <taxon>Cucujiformia</taxon>
        <taxon>Curculionidae</taxon>
        <taxon>Dryophthorinae</taxon>
        <taxon>Rhynchophorus</taxon>
    </lineage>
</organism>
<sequence>MIIFREEQNINHCVYYKSSSVKEASSLSEHPGPPWPRYPRRPTPPPTPPQLLTYSTACAPDNNVYNSRGSGPSLINNPAGGSRYHPRGVIWLPERETPQGPASVSDVPRTESLATFSSSRPARTYSATVNAARLPMLSIPKRVNNITK</sequence>
<reference evidence="2" key="1">
    <citation type="submission" date="2020-08" db="EMBL/GenBank/DDBJ databases">
        <title>Genome sequencing and assembly of the red palm weevil Rhynchophorus ferrugineus.</title>
        <authorList>
            <person name="Dias G.B."/>
            <person name="Bergman C.M."/>
            <person name="Manee M."/>
        </authorList>
    </citation>
    <scope>NUCLEOTIDE SEQUENCE</scope>
    <source>
        <strain evidence="2">AA-2017</strain>
        <tissue evidence="2">Whole larva</tissue>
    </source>
</reference>
<evidence type="ECO:0000313" key="2">
    <source>
        <dbReference type="EMBL" id="KAF7272133.1"/>
    </source>
</evidence>
<feature type="region of interest" description="Disordered" evidence="1">
    <location>
        <begin position="25"/>
        <end position="88"/>
    </location>
</feature>
<feature type="compositionally biased region" description="Polar residues" evidence="1">
    <location>
        <begin position="63"/>
        <end position="76"/>
    </location>
</feature>
<accession>A0A834I4L7</accession>
<keyword evidence="3" id="KW-1185">Reference proteome</keyword>
<gene>
    <name evidence="2" type="ORF">GWI33_015063</name>
</gene>
<name>A0A834I4L7_RHYFE</name>
<evidence type="ECO:0000313" key="3">
    <source>
        <dbReference type="Proteomes" id="UP000625711"/>
    </source>
</evidence>
<comment type="caution">
    <text evidence="2">The sequence shown here is derived from an EMBL/GenBank/DDBJ whole genome shotgun (WGS) entry which is preliminary data.</text>
</comment>
<dbReference type="AlphaFoldDB" id="A0A834I4L7"/>
<evidence type="ECO:0000256" key="1">
    <source>
        <dbReference type="SAM" id="MobiDB-lite"/>
    </source>
</evidence>
<dbReference type="EMBL" id="JAACXV010013842">
    <property type="protein sequence ID" value="KAF7272133.1"/>
    <property type="molecule type" value="Genomic_DNA"/>
</dbReference>
<protein>
    <submittedName>
        <fullName evidence="2">Uncharacterized protein</fullName>
    </submittedName>
</protein>
<feature type="compositionally biased region" description="Pro residues" evidence="1">
    <location>
        <begin position="31"/>
        <end position="49"/>
    </location>
</feature>
<proteinExistence type="predicted"/>
<dbReference type="Proteomes" id="UP000625711">
    <property type="component" value="Unassembled WGS sequence"/>
</dbReference>